<dbReference type="SMART" id="SM00448">
    <property type="entry name" value="REC"/>
    <property type="match status" value="1"/>
</dbReference>
<dbReference type="InterPro" id="IPR001789">
    <property type="entry name" value="Sig_transdc_resp-reg_receiver"/>
</dbReference>
<dbReference type="Pfam" id="PF00072">
    <property type="entry name" value="Response_reg"/>
    <property type="match status" value="1"/>
</dbReference>
<name>A0A1G1Z4J4_9BACT</name>
<accession>A0A1G1Z4J4</accession>
<sequence>MTDQEKPRILMFVEDEPDIVDLYTIAFEQAGFVVAAVMTGNDALKKLEEFVKEDVERPNAMILDILLPDISGMDVLRAARANHIFDNTPVIMFTNFSSDKIKEEIQAMPNTRYLLKMDITPDKLVGIVKEMLHIA</sequence>
<dbReference type="InterPro" id="IPR050595">
    <property type="entry name" value="Bact_response_regulator"/>
</dbReference>
<feature type="domain" description="Response regulatory" evidence="3">
    <location>
        <begin position="9"/>
        <end position="132"/>
    </location>
</feature>
<comment type="caution">
    <text evidence="4">The sequence shown here is derived from an EMBL/GenBank/DDBJ whole genome shotgun (WGS) entry which is preliminary data.</text>
</comment>
<proteinExistence type="predicted"/>
<gene>
    <name evidence="4" type="ORF">A3F24_00205</name>
</gene>
<dbReference type="EMBL" id="MHIX01000033">
    <property type="protein sequence ID" value="OGY58810.1"/>
    <property type="molecule type" value="Genomic_DNA"/>
</dbReference>
<dbReference type="PANTHER" id="PTHR44591:SF3">
    <property type="entry name" value="RESPONSE REGULATORY DOMAIN-CONTAINING PROTEIN"/>
    <property type="match status" value="1"/>
</dbReference>
<protein>
    <recommendedName>
        <fullName evidence="3">Response regulatory domain-containing protein</fullName>
    </recommendedName>
</protein>
<evidence type="ECO:0000313" key="4">
    <source>
        <dbReference type="EMBL" id="OGY58810.1"/>
    </source>
</evidence>
<evidence type="ECO:0000256" key="2">
    <source>
        <dbReference type="PROSITE-ProRule" id="PRU00169"/>
    </source>
</evidence>
<dbReference type="PANTHER" id="PTHR44591">
    <property type="entry name" value="STRESS RESPONSE REGULATOR PROTEIN 1"/>
    <property type="match status" value="1"/>
</dbReference>
<dbReference type="STRING" id="1797689.A3F24_00205"/>
<dbReference type="InterPro" id="IPR011006">
    <property type="entry name" value="CheY-like_superfamily"/>
</dbReference>
<dbReference type="Gene3D" id="3.40.50.2300">
    <property type="match status" value="1"/>
</dbReference>
<evidence type="ECO:0000259" key="3">
    <source>
        <dbReference type="PROSITE" id="PS50110"/>
    </source>
</evidence>
<dbReference type="PROSITE" id="PS50110">
    <property type="entry name" value="RESPONSE_REGULATORY"/>
    <property type="match status" value="1"/>
</dbReference>
<evidence type="ECO:0000256" key="1">
    <source>
        <dbReference type="ARBA" id="ARBA00022553"/>
    </source>
</evidence>
<reference evidence="4 5" key="1">
    <citation type="journal article" date="2016" name="Nat. Commun.">
        <title>Thousands of microbial genomes shed light on interconnected biogeochemical processes in an aquifer system.</title>
        <authorList>
            <person name="Anantharaman K."/>
            <person name="Brown C.T."/>
            <person name="Hug L.A."/>
            <person name="Sharon I."/>
            <person name="Castelle C.J."/>
            <person name="Probst A.J."/>
            <person name="Thomas B.C."/>
            <person name="Singh A."/>
            <person name="Wilkins M.J."/>
            <person name="Karaoz U."/>
            <person name="Brodie E.L."/>
            <person name="Williams K.H."/>
            <person name="Hubbard S.S."/>
            <person name="Banfield J.F."/>
        </authorList>
    </citation>
    <scope>NUCLEOTIDE SEQUENCE [LARGE SCALE GENOMIC DNA]</scope>
</reference>
<organism evidence="4 5">
    <name type="scientific">Candidatus Colwellbacteria bacterium RIFCSPHIGHO2_12_FULL_44_17</name>
    <dbReference type="NCBI Taxonomy" id="1797689"/>
    <lineage>
        <taxon>Bacteria</taxon>
        <taxon>Candidatus Colwelliibacteriota</taxon>
    </lineage>
</organism>
<dbReference type="AlphaFoldDB" id="A0A1G1Z4J4"/>
<feature type="modified residue" description="4-aspartylphosphate" evidence="2">
    <location>
        <position position="64"/>
    </location>
</feature>
<evidence type="ECO:0000313" key="5">
    <source>
        <dbReference type="Proteomes" id="UP000178515"/>
    </source>
</evidence>
<dbReference type="GO" id="GO:0000160">
    <property type="term" value="P:phosphorelay signal transduction system"/>
    <property type="evidence" value="ECO:0007669"/>
    <property type="project" value="InterPro"/>
</dbReference>
<keyword evidence="1 2" id="KW-0597">Phosphoprotein</keyword>
<dbReference type="SUPFAM" id="SSF52172">
    <property type="entry name" value="CheY-like"/>
    <property type="match status" value="1"/>
</dbReference>
<dbReference type="Proteomes" id="UP000178515">
    <property type="component" value="Unassembled WGS sequence"/>
</dbReference>